<accession>A0ACC6RGL3</accession>
<keyword evidence="2" id="KW-1185">Reference proteome</keyword>
<proteinExistence type="predicted"/>
<organism evidence="1 2">
    <name type="scientific">Paraburkholderia unamae</name>
    <dbReference type="NCBI Taxonomy" id="219649"/>
    <lineage>
        <taxon>Bacteria</taxon>
        <taxon>Pseudomonadati</taxon>
        <taxon>Pseudomonadota</taxon>
        <taxon>Betaproteobacteria</taxon>
        <taxon>Burkholderiales</taxon>
        <taxon>Burkholderiaceae</taxon>
        <taxon>Paraburkholderia</taxon>
    </lineage>
</organism>
<name>A0ACC6RGL3_9BURK</name>
<dbReference type="EMBL" id="JAYMRU010000007">
    <property type="protein sequence ID" value="MEM5400811.1"/>
    <property type="molecule type" value="Genomic_DNA"/>
</dbReference>
<gene>
    <name evidence="1" type="ORF">VSR83_12030</name>
</gene>
<protein>
    <submittedName>
        <fullName evidence="1">Uncharacterized protein</fullName>
    </submittedName>
</protein>
<reference evidence="1" key="1">
    <citation type="submission" date="2024-01" db="EMBL/GenBank/DDBJ databases">
        <title>The diversity of rhizobia nodulating Mimosa spp. in eleven states of Brazil covering several biomes is determined by host plant, location, and edaphic factors.</title>
        <authorList>
            <person name="Rouws L."/>
            <person name="Barauna A."/>
            <person name="Beukes C."/>
            <person name="De Faria S.M."/>
            <person name="Gross E."/>
            <person name="Dos Reis Junior F.B."/>
            <person name="Simon M."/>
            <person name="Maluk M."/>
            <person name="Odee D.W."/>
            <person name="Kenicer G."/>
            <person name="Young J.P.W."/>
            <person name="Reis V.M."/>
            <person name="Zilli J."/>
            <person name="James E.K."/>
        </authorList>
    </citation>
    <scope>NUCLEOTIDE SEQUENCE</scope>
    <source>
        <strain evidence="1">JPY452</strain>
    </source>
</reference>
<evidence type="ECO:0000313" key="1">
    <source>
        <dbReference type="EMBL" id="MEM5400811.1"/>
    </source>
</evidence>
<evidence type="ECO:0000313" key="2">
    <source>
        <dbReference type="Proteomes" id="UP001392318"/>
    </source>
</evidence>
<sequence length="83" mass="9462">MKIKHKDHHVGHYYSKVWYENGAQAYIFADGEVHFYTATNGPCINVDYLKADRGSTEKTGWYNMLEDTCYPTRAVAIAAARLS</sequence>
<dbReference type="Proteomes" id="UP001392318">
    <property type="component" value="Unassembled WGS sequence"/>
</dbReference>
<comment type="caution">
    <text evidence="1">The sequence shown here is derived from an EMBL/GenBank/DDBJ whole genome shotgun (WGS) entry which is preliminary data.</text>
</comment>